<evidence type="ECO:0000256" key="5">
    <source>
        <dbReference type="ARBA" id="ARBA00047761"/>
    </source>
</evidence>
<evidence type="ECO:0000256" key="4">
    <source>
        <dbReference type="ARBA" id="ARBA00023242"/>
    </source>
</evidence>
<dbReference type="AlphaFoldDB" id="A0A9K3P7Y9"/>
<organism evidence="10 11">
    <name type="scientific">Nitzschia inconspicua</name>
    <dbReference type="NCBI Taxonomy" id="303405"/>
    <lineage>
        <taxon>Eukaryota</taxon>
        <taxon>Sar</taxon>
        <taxon>Stramenopiles</taxon>
        <taxon>Ochrophyta</taxon>
        <taxon>Bacillariophyta</taxon>
        <taxon>Bacillariophyceae</taxon>
        <taxon>Bacillariophycidae</taxon>
        <taxon>Bacillariales</taxon>
        <taxon>Bacillariaceae</taxon>
        <taxon>Nitzschia</taxon>
    </lineage>
</organism>
<evidence type="ECO:0000313" key="10">
    <source>
        <dbReference type="EMBL" id="KAG7337678.1"/>
    </source>
</evidence>
<dbReference type="GO" id="GO:0008420">
    <property type="term" value="F:RNA polymerase II CTD heptapeptide repeat phosphatase activity"/>
    <property type="evidence" value="ECO:0007669"/>
    <property type="project" value="InterPro"/>
</dbReference>
<comment type="caution">
    <text evidence="10">The sequence shown here is derived from an EMBL/GenBank/DDBJ whole genome shotgun (WGS) entry which is preliminary data.</text>
</comment>
<comment type="catalytic activity">
    <reaction evidence="6">
        <text>O-phospho-L-threonyl-[protein] + H2O = L-threonyl-[protein] + phosphate</text>
        <dbReference type="Rhea" id="RHEA:47004"/>
        <dbReference type="Rhea" id="RHEA-COMP:11060"/>
        <dbReference type="Rhea" id="RHEA-COMP:11605"/>
        <dbReference type="ChEBI" id="CHEBI:15377"/>
        <dbReference type="ChEBI" id="CHEBI:30013"/>
        <dbReference type="ChEBI" id="CHEBI:43474"/>
        <dbReference type="ChEBI" id="CHEBI:61977"/>
        <dbReference type="EC" id="3.1.3.16"/>
    </reaction>
</comment>
<evidence type="ECO:0000256" key="7">
    <source>
        <dbReference type="SAM" id="Coils"/>
    </source>
</evidence>
<dbReference type="InterPro" id="IPR001357">
    <property type="entry name" value="BRCT_dom"/>
</dbReference>
<keyword evidence="3" id="KW-0378">Hydrolase</keyword>
<evidence type="ECO:0000256" key="2">
    <source>
        <dbReference type="ARBA" id="ARBA00013081"/>
    </source>
</evidence>
<comment type="catalytic activity">
    <reaction evidence="5">
        <text>O-phospho-L-seryl-[protein] + H2O = L-seryl-[protein] + phosphate</text>
        <dbReference type="Rhea" id="RHEA:20629"/>
        <dbReference type="Rhea" id="RHEA-COMP:9863"/>
        <dbReference type="Rhea" id="RHEA-COMP:11604"/>
        <dbReference type="ChEBI" id="CHEBI:15377"/>
        <dbReference type="ChEBI" id="CHEBI:29999"/>
        <dbReference type="ChEBI" id="CHEBI:43474"/>
        <dbReference type="ChEBI" id="CHEBI:83421"/>
        <dbReference type="EC" id="3.1.3.16"/>
    </reaction>
</comment>
<keyword evidence="11" id="KW-1185">Reference proteome</keyword>
<proteinExistence type="predicted"/>
<dbReference type="EC" id="3.1.3.16" evidence="2"/>
<reference evidence="10" key="2">
    <citation type="submission" date="2021-04" db="EMBL/GenBank/DDBJ databases">
        <authorList>
            <person name="Podell S."/>
        </authorList>
    </citation>
    <scope>NUCLEOTIDE SEQUENCE</scope>
    <source>
        <strain evidence="10">Hildebrandi</strain>
    </source>
</reference>
<comment type="subcellular location">
    <subcellularLocation>
        <location evidence="1">Nucleus</location>
    </subcellularLocation>
</comment>
<evidence type="ECO:0000313" key="11">
    <source>
        <dbReference type="Proteomes" id="UP000693970"/>
    </source>
</evidence>
<dbReference type="PANTHER" id="PTHR23081:SF36">
    <property type="entry name" value="RNA POLYMERASE II SUBUNIT A C-TERMINAL DOMAIN PHOSPHATASE"/>
    <property type="match status" value="1"/>
</dbReference>
<name>A0A9K3P7Y9_9STRA</name>
<evidence type="ECO:0000256" key="8">
    <source>
        <dbReference type="SAM" id="MobiDB-lite"/>
    </source>
</evidence>
<sequence length="318" mass="35837">MMTKEEEEEKDLERLQQELVQADELEQAARRLRQKLFGSRVYSRTDIGDLGQHVKSLKRIFPCGGTMAAVVDDREDVWANADDDSDSTINGEPPFVGNNTSNNTNDKDPYHEQDQQLLWTRDILDRLHQQYYYHYNNQQCKTTTGGDGSRGNRNRRRTVPELLKQMRQTVLPYCTLVLNGLVPLHKQQSIAAASSSAASSTNSTVRPPIVRYAQKFRCQVDETVTHVVVAKDGSEKATIARTIPGCLVVRPGWLMESYWSIQKANVQPYLMAQGPAAIPIKNKTSSSLSSNRDENGDDDDDDDDDDFALELEDELLNG</sequence>
<evidence type="ECO:0000256" key="1">
    <source>
        <dbReference type="ARBA" id="ARBA00004123"/>
    </source>
</evidence>
<protein>
    <recommendedName>
        <fullName evidence="2">protein-serine/threonine phosphatase</fullName>
        <ecNumber evidence="2">3.1.3.16</ecNumber>
    </recommendedName>
</protein>
<feature type="coiled-coil region" evidence="7">
    <location>
        <begin position="2"/>
        <end position="35"/>
    </location>
</feature>
<dbReference type="OrthoDB" id="45680at2759"/>
<keyword evidence="7" id="KW-0175">Coiled coil</keyword>
<keyword evidence="4" id="KW-0539">Nucleus</keyword>
<evidence type="ECO:0000256" key="3">
    <source>
        <dbReference type="ARBA" id="ARBA00022801"/>
    </source>
</evidence>
<evidence type="ECO:0000259" key="9">
    <source>
        <dbReference type="PROSITE" id="PS50172"/>
    </source>
</evidence>
<dbReference type="PANTHER" id="PTHR23081">
    <property type="entry name" value="RNA POLYMERASE II CTD PHOSPHATASE"/>
    <property type="match status" value="1"/>
</dbReference>
<dbReference type="GO" id="GO:0005634">
    <property type="term" value="C:nucleus"/>
    <property type="evidence" value="ECO:0007669"/>
    <property type="project" value="UniProtKB-SubCell"/>
</dbReference>
<feature type="domain" description="BRCT" evidence="9">
    <location>
        <begin position="166"/>
        <end position="271"/>
    </location>
</feature>
<gene>
    <name evidence="10" type="ORF">IV203_037018</name>
</gene>
<feature type="compositionally biased region" description="Acidic residues" evidence="8">
    <location>
        <begin position="295"/>
        <end position="318"/>
    </location>
</feature>
<evidence type="ECO:0000256" key="6">
    <source>
        <dbReference type="ARBA" id="ARBA00048336"/>
    </source>
</evidence>
<feature type="region of interest" description="Disordered" evidence="8">
    <location>
        <begin position="81"/>
        <end position="110"/>
    </location>
</feature>
<dbReference type="Proteomes" id="UP000693970">
    <property type="component" value="Unassembled WGS sequence"/>
</dbReference>
<accession>A0A9K3P7Y9</accession>
<feature type="region of interest" description="Disordered" evidence="8">
    <location>
        <begin position="281"/>
        <end position="318"/>
    </location>
</feature>
<reference evidence="10" key="1">
    <citation type="journal article" date="2021" name="Sci. Rep.">
        <title>Diploid genomic architecture of Nitzschia inconspicua, an elite biomass production diatom.</title>
        <authorList>
            <person name="Oliver A."/>
            <person name="Podell S."/>
            <person name="Pinowska A."/>
            <person name="Traller J.C."/>
            <person name="Smith S.R."/>
            <person name="McClure R."/>
            <person name="Beliaev A."/>
            <person name="Bohutskyi P."/>
            <person name="Hill E.A."/>
            <person name="Rabines A."/>
            <person name="Zheng H."/>
            <person name="Allen L.Z."/>
            <person name="Kuo A."/>
            <person name="Grigoriev I.V."/>
            <person name="Allen A.E."/>
            <person name="Hazlebeck D."/>
            <person name="Allen E.E."/>
        </authorList>
    </citation>
    <scope>NUCLEOTIDE SEQUENCE</scope>
    <source>
        <strain evidence="10">Hildebrandi</strain>
    </source>
</reference>
<dbReference type="EMBL" id="JAGRRH010000077">
    <property type="protein sequence ID" value="KAG7337678.1"/>
    <property type="molecule type" value="Genomic_DNA"/>
</dbReference>
<dbReference type="InterPro" id="IPR039189">
    <property type="entry name" value="Fcp1"/>
</dbReference>
<dbReference type="PROSITE" id="PS50172">
    <property type="entry name" value="BRCT"/>
    <property type="match status" value="1"/>
</dbReference>